<keyword evidence="2" id="KW-1185">Reference proteome</keyword>
<dbReference type="EMBL" id="QLYX01000008">
    <property type="protein sequence ID" value="RAY13748.1"/>
    <property type="molecule type" value="Genomic_DNA"/>
</dbReference>
<proteinExistence type="predicted"/>
<sequence>MHAHNDYQNGDPLDDALENGATSVEADVWLEDGRLRLKHDKDEPGRYNDLREEYFEPLIERAARNGGQIYPGRGQKFEIFIEVKGGGGAAYEKIAQDIAGPPPLPADVQVVIPVPPNFNPDMNTIGNTPTPPNITFSTGFGPDCTFPPPRLDPQNQDVDPETGQRVYHPKTAERITVLNGEFDKCMDTDKGRKLYLSQGEHERFRALVQQVHNSNRKVRIWGGPDGDWRTGYGKFIDCPKLPTRDQCEGGIRKNWWQAARDAGVDYLVTNHLAQGAEWLRSCSKK</sequence>
<gene>
    <name evidence="1" type="ORF">DPM19_19025</name>
</gene>
<dbReference type="GO" id="GO:0006629">
    <property type="term" value="P:lipid metabolic process"/>
    <property type="evidence" value="ECO:0007669"/>
    <property type="project" value="InterPro"/>
</dbReference>
<dbReference type="GO" id="GO:0008081">
    <property type="term" value="F:phosphoric diester hydrolase activity"/>
    <property type="evidence" value="ECO:0007669"/>
    <property type="project" value="InterPro"/>
</dbReference>
<reference evidence="1 2" key="1">
    <citation type="submission" date="2018-06" db="EMBL/GenBank/DDBJ databases">
        <title>Actinomadura craniellae sp. nov. isolated from marine sponge Craniella sp.</title>
        <authorList>
            <person name="Li L."/>
            <person name="Xu Q.H."/>
            <person name="Lin H.W."/>
            <person name="Lu Y.H."/>
        </authorList>
    </citation>
    <scope>NUCLEOTIDE SEQUENCE [LARGE SCALE GENOMIC DNA]</scope>
    <source>
        <strain evidence="1 2">LHW63021</strain>
    </source>
</reference>
<protein>
    <recommendedName>
        <fullName evidence="3">GP-PDE domain-containing protein</fullName>
    </recommendedName>
</protein>
<evidence type="ECO:0000313" key="2">
    <source>
        <dbReference type="Proteomes" id="UP000251891"/>
    </source>
</evidence>
<dbReference type="Proteomes" id="UP000251891">
    <property type="component" value="Unassembled WGS sequence"/>
</dbReference>
<dbReference type="InterPro" id="IPR017946">
    <property type="entry name" value="PLC-like_Pdiesterase_TIM-brl"/>
</dbReference>
<name>A0A365H409_9ACTN</name>
<dbReference type="AlphaFoldDB" id="A0A365H409"/>
<accession>A0A365H409</accession>
<organism evidence="1 2">
    <name type="scientific">Actinomadura craniellae</name>
    <dbReference type="NCBI Taxonomy" id="2231787"/>
    <lineage>
        <taxon>Bacteria</taxon>
        <taxon>Bacillati</taxon>
        <taxon>Actinomycetota</taxon>
        <taxon>Actinomycetes</taxon>
        <taxon>Streptosporangiales</taxon>
        <taxon>Thermomonosporaceae</taxon>
        <taxon>Actinomadura</taxon>
    </lineage>
</organism>
<evidence type="ECO:0008006" key="3">
    <source>
        <dbReference type="Google" id="ProtNLM"/>
    </source>
</evidence>
<comment type="caution">
    <text evidence="1">The sequence shown here is derived from an EMBL/GenBank/DDBJ whole genome shotgun (WGS) entry which is preliminary data.</text>
</comment>
<dbReference type="SUPFAM" id="SSF51695">
    <property type="entry name" value="PLC-like phosphodiesterases"/>
    <property type="match status" value="1"/>
</dbReference>
<evidence type="ECO:0000313" key="1">
    <source>
        <dbReference type="EMBL" id="RAY13748.1"/>
    </source>
</evidence>